<evidence type="ECO:0000313" key="1">
    <source>
        <dbReference type="EMBL" id="KAJ2979991.1"/>
    </source>
</evidence>
<protein>
    <submittedName>
        <fullName evidence="1">Uncharacterized protein</fullName>
    </submittedName>
</protein>
<comment type="caution">
    <text evidence="1">The sequence shown here is derived from an EMBL/GenBank/DDBJ whole genome shotgun (WGS) entry which is preliminary data.</text>
</comment>
<name>A0ACC1NN97_9PEZI</name>
<accession>A0ACC1NN97</accession>
<organism evidence="1 2">
    <name type="scientific">Xylaria curta</name>
    <dbReference type="NCBI Taxonomy" id="42375"/>
    <lineage>
        <taxon>Eukaryota</taxon>
        <taxon>Fungi</taxon>
        <taxon>Dikarya</taxon>
        <taxon>Ascomycota</taxon>
        <taxon>Pezizomycotina</taxon>
        <taxon>Sordariomycetes</taxon>
        <taxon>Xylariomycetidae</taxon>
        <taxon>Xylariales</taxon>
        <taxon>Xylariaceae</taxon>
        <taxon>Xylaria</taxon>
    </lineage>
</organism>
<evidence type="ECO:0000313" key="2">
    <source>
        <dbReference type="Proteomes" id="UP001143856"/>
    </source>
</evidence>
<gene>
    <name evidence="1" type="ORF">NUW58_g7064</name>
</gene>
<dbReference type="EMBL" id="JAPDGR010001742">
    <property type="protein sequence ID" value="KAJ2979991.1"/>
    <property type="molecule type" value="Genomic_DNA"/>
</dbReference>
<sequence>MTATPPRNIRLWHPARGISFSPGPAPLISPAHSPRTAAKAYTGAGQYHVATTPSTSPQGEDIWATAVAQQVTPSNVNLQKPAEDAYTLVPVSSTVEVKAEEEVKEAEKISTNNPPPPVLEYKMIDDQFYEAKKSPPGSPKSFWSYKQYRRTAEDGTSHRVMVHYCRSRKTMEQVCKQFFMNEKVLGFDLEWMTEPTQLSKLKKNVSLIQLASPSRIGLFHVAVFADKEDMVGPSFKSIMEDPDIIKAGVWVKGDATRVRNHLDIHSRGLIELSHLYKLVTYSRTRQYHKIDRRLVPLATQVEEYLHLPLFKGQDVRTSDWSKTLNMDQVKYAGSDAYAGVHLYATLDHYRKQLDPCPPLPHHAELGLAIQLAEGVKRNRPDNTAEGDDVVTSNGGTSTSSEKCLAAAIDDISIEDKGITSPVPKAKIATPKSPARPKDSRIEVAEDRLREQFRIFQVEPTVEEYVVELPVQRSNRMYVIRPVKVLNYHEE</sequence>
<proteinExistence type="predicted"/>
<reference evidence="1" key="1">
    <citation type="submission" date="2022-10" db="EMBL/GenBank/DDBJ databases">
        <title>Genome Sequence of Xylaria curta.</title>
        <authorList>
            <person name="Buettner E."/>
        </authorList>
    </citation>
    <scope>NUCLEOTIDE SEQUENCE</scope>
    <source>
        <strain evidence="1">Babe10</strain>
    </source>
</reference>
<dbReference type="Proteomes" id="UP001143856">
    <property type="component" value="Unassembled WGS sequence"/>
</dbReference>
<keyword evidence="2" id="KW-1185">Reference proteome</keyword>